<accession>A0A6C0CYK3</accession>
<dbReference type="Gene3D" id="3.90.228.10">
    <property type="match status" value="1"/>
</dbReference>
<evidence type="ECO:0000259" key="4">
    <source>
        <dbReference type="Pfam" id="PF00644"/>
    </source>
</evidence>
<dbReference type="GO" id="GO:0010629">
    <property type="term" value="P:negative regulation of gene expression"/>
    <property type="evidence" value="ECO:0007669"/>
    <property type="project" value="TreeGrafter"/>
</dbReference>
<evidence type="ECO:0000256" key="3">
    <source>
        <dbReference type="ARBA" id="ARBA00023027"/>
    </source>
</evidence>
<evidence type="ECO:0000256" key="2">
    <source>
        <dbReference type="ARBA" id="ARBA00022679"/>
    </source>
</evidence>
<dbReference type="PANTHER" id="PTHR14453">
    <property type="entry name" value="PARP/ZINC FINGER CCCH TYPE DOMAIN CONTAINING PROTEIN"/>
    <property type="match status" value="1"/>
</dbReference>
<dbReference type="PANTHER" id="PTHR14453:SF67">
    <property type="entry name" value="POLY [ADP-RIBOSE] POLYMERASE"/>
    <property type="match status" value="1"/>
</dbReference>
<dbReference type="SUPFAM" id="SSF56399">
    <property type="entry name" value="ADP-ribosylation"/>
    <property type="match status" value="1"/>
</dbReference>
<protein>
    <recommendedName>
        <fullName evidence="4">PARP catalytic domain-containing protein</fullName>
    </recommendedName>
</protein>
<dbReference type="GO" id="GO:0005634">
    <property type="term" value="C:nucleus"/>
    <property type="evidence" value="ECO:0007669"/>
    <property type="project" value="TreeGrafter"/>
</dbReference>
<keyword evidence="1" id="KW-0328">Glycosyltransferase</keyword>
<proteinExistence type="predicted"/>
<dbReference type="GO" id="GO:0003950">
    <property type="term" value="F:NAD+ poly-ADP-ribosyltransferase activity"/>
    <property type="evidence" value="ECO:0007669"/>
    <property type="project" value="InterPro"/>
</dbReference>
<evidence type="ECO:0000313" key="5">
    <source>
        <dbReference type="EMBL" id="QHT09347.1"/>
    </source>
</evidence>
<sequence>MKPIMKKYDIYYGTSHMKKADLVCHICSNIKFYIRSNQRLKLEIVSDFNIPKDMLNKYLVFYKLKNTMILASNERISLNRRDIKIKQNIFKAIIKFIQVKKTQKAIKEKCEEIELMNENDILDIVEKETKYWGNDITFELSPHIDKLEQHNLHYKIEKEYGGFDESHEKILYHGCDEKTKDSILKDGNFSLLMCGKKHGSRFGPGIYLTDKLWKAVQYSETQKKFKHYKYVLVCKVLVKNIKPALSYEITFGSKTNNNSKDELYDTGVDNISDPIEYIKKNSNQICILGFMKLFIDKRNCKLLNTSFNSITGSVSQSMVYIRFINKYGHYGDYVCIYWINPSGAKILMNKQLMYDAATSIRTMVNHQFKIYSYRNNQLIMTKFINQTDILNSYVIIA</sequence>
<dbReference type="GO" id="GO:0005737">
    <property type="term" value="C:cytoplasm"/>
    <property type="evidence" value="ECO:0007669"/>
    <property type="project" value="TreeGrafter"/>
</dbReference>
<organism evidence="5">
    <name type="scientific">viral metagenome</name>
    <dbReference type="NCBI Taxonomy" id="1070528"/>
    <lineage>
        <taxon>unclassified sequences</taxon>
        <taxon>metagenomes</taxon>
        <taxon>organismal metagenomes</taxon>
    </lineage>
</organism>
<evidence type="ECO:0000256" key="1">
    <source>
        <dbReference type="ARBA" id="ARBA00022676"/>
    </source>
</evidence>
<dbReference type="Pfam" id="PF00644">
    <property type="entry name" value="PARP"/>
    <property type="match status" value="1"/>
</dbReference>
<dbReference type="EMBL" id="MN739510">
    <property type="protein sequence ID" value="QHT09347.1"/>
    <property type="molecule type" value="Genomic_DNA"/>
</dbReference>
<keyword evidence="2" id="KW-0808">Transferase</keyword>
<reference evidence="5" key="1">
    <citation type="journal article" date="2020" name="Nature">
        <title>Giant virus diversity and host interactions through global metagenomics.</title>
        <authorList>
            <person name="Schulz F."/>
            <person name="Roux S."/>
            <person name="Paez-Espino D."/>
            <person name="Jungbluth S."/>
            <person name="Walsh D.A."/>
            <person name="Denef V.J."/>
            <person name="McMahon K.D."/>
            <person name="Konstantinidis K.T."/>
            <person name="Eloe-Fadrosh E.A."/>
            <person name="Kyrpides N.C."/>
            <person name="Woyke T."/>
        </authorList>
    </citation>
    <scope>NUCLEOTIDE SEQUENCE</scope>
    <source>
        <strain evidence="5">GVMAG-M-3300023110-24</strain>
    </source>
</reference>
<keyword evidence="3" id="KW-0520">NAD</keyword>
<dbReference type="InterPro" id="IPR052056">
    <property type="entry name" value="Mono-ARTD/PARP"/>
</dbReference>
<feature type="domain" description="PARP catalytic" evidence="4">
    <location>
        <begin position="145"/>
        <end position="242"/>
    </location>
</feature>
<dbReference type="InterPro" id="IPR012317">
    <property type="entry name" value="Poly(ADP-ribose)pol_cat_dom"/>
</dbReference>
<dbReference type="AlphaFoldDB" id="A0A6C0CYK3"/>
<name>A0A6C0CYK3_9ZZZZ</name>
<dbReference type="GO" id="GO:0003714">
    <property type="term" value="F:transcription corepressor activity"/>
    <property type="evidence" value="ECO:0007669"/>
    <property type="project" value="TreeGrafter"/>
</dbReference>